<dbReference type="OrthoDB" id="2079182at2"/>
<dbReference type="RefSeq" id="WP_133581983.1">
    <property type="nucleotide sequence ID" value="NZ_SNYJ01000022.1"/>
</dbReference>
<accession>A0A4R6TYI5</accession>
<protein>
    <recommendedName>
        <fullName evidence="3">Capsid family protein</fullName>
    </recommendedName>
</protein>
<dbReference type="EMBL" id="SNYJ01000022">
    <property type="protein sequence ID" value="TDQ35275.1"/>
    <property type="molecule type" value="Genomic_DNA"/>
</dbReference>
<dbReference type="Proteomes" id="UP000295632">
    <property type="component" value="Unassembled WGS sequence"/>
</dbReference>
<sequence>MTIPNSALLNQGPQSIKKDLSIPMGHDHAYEFLVDTINNASTLPKLVPIYRGDSAGNIDALSVSSRRLREHSKDHQPNGVGSINDRKIPYNVRKVFWDEWLQDDDVWYNQQSRGENVEQTIISMIQKQLGVDLQDLAFNGDTATPVENPDHAFLSILDGFVKKMKTSDNVTDLVDAEPRLLDFVNHIQLLPERYKNAHDDITWFVSRNTHDKLLSQATMRQTGFGDAVLQEGRVTRLAGYNLEVVASLQGGFAALTPAANLKPVFTRQVRYSRTADGATAVAKDATYHIIFAYLDAVVREIDAVAYMTGSKL</sequence>
<comment type="caution">
    <text evidence="1">The sequence shown here is derived from an EMBL/GenBank/DDBJ whole genome shotgun (WGS) entry which is preliminary data.</text>
</comment>
<name>A0A4R6TYI5_9BACI</name>
<organism evidence="1 2">
    <name type="scientific">Aureibacillus halotolerans</name>
    <dbReference type="NCBI Taxonomy" id="1508390"/>
    <lineage>
        <taxon>Bacteria</taxon>
        <taxon>Bacillati</taxon>
        <taxon>Bacillota</taxon>
        <taxon>Bacilli</taxon>
        <taxon>Bacillales</taxon>
        <taxon>Bacillaceae</taxon>
        <taxon>Aureibacillus</taxon>
    </lineage>
</organism>
<gene>
    <name evidence="1" type="ORF">EV213_12262</name>
</gene>
<reference evidence="1 2" key="1">
    <citation type="submission" date="2019-03" db="EMBL/GenBank/DDBJ databases">
        <title>Genomic Encyclopedia of Type Strains, Phase IV (KMG-IV): sequencing the most valuable type-strain genomes for metagenomic binning, comparative biology and taxonomic classification.</title>
        <authorList>
            <person name="Goeker M."/>
        </authorList>
    </citation>
    <scope>NUCLEOTIDE SEQUENCE [LARGE SCALE GENOMIC DNA]</scope>
    <source>
        <strain evidence="1 2">DSM 28697</strain>
    </source>
</reference>
<evidence type="ECO:0008006" key="3">
    <source>
        <dbReference type="Google" id="ProtNLM"/>
    </source>
</evidence>
<evidence type="ECO:0000313" key="1">
    <source>
        <dbReference type="EMBL" id="TDQ35275.1"/>
    </source>
</evidence>
<keyword evidence="2" id="KW-1185">Reference proteome</keyword>
<dbReference type="AlphaFoldDB" id="A0A4R6TYI5"/>
<evidence type="ECO:0000313" key="2">
    <source>
        <dbReference type="Proteomes" id="UP000295632"/>
    </source>
</evidence>
<proteinExistence type="predicted"/>